<sequence length="269" mass="28932">MTMTAPVNTGPTGYSLPLSPTGASAMLTPPPWHFSGEVIMVDYRVDPEAAARFLPPGLSLGSDPGAAAAIFAEWQWCSESGAELADPQRCQFAEFLILLACEHNGVPMARCPYAWVDSPVPMLRGWVQGMPKQFGAIHQTRPRSVGLAGPKPNAPGRFDGALSVHGRRVAEITVRTERRITQPPQLHAVPLVHTRMFPTWTSAEPPLAQLVTSEVTGVEFGEIWAGDADLRFPSVPDADFAGLLPVEIDQGYVFSYAETLCGGKLLGEA</sequence>
<gene>
    <name evidence="1" type="ORF">LX83_001188</name>
</gene>
<dbReference type="Proteomes" id="UP001206128">
    <property type="component" value="Unassembled WGS sequence"/>
</dbReference>
<dbReference type="SUPFAM" id="SSF160104">
    <property type="entry name" value="Acetoacetate decarboxylase-like"/>
    <property type="match status" value="1"/>
</dbReference>
<comment type="caution">
    <text evidence="1">The sequence shown here is derived from an EMBL/GenBank/DDBJ whole genome shotgun (WGS) entry which is preliminary data.</text>
</comment>
<protein>
    <submittedName>
        <fullName evidence="1">Acetoacetate decarboxylase</fullName>
    </submittedName>
</protein>
<dbReference type="Gene3D" id="2.40.400.10">
    <property type="entry name" value="Acetoacetate decarboxylase-like"/>
    <property type="match status" value="1"/>
</dbReference>
<dbReference type="Pfam" id="PF06314">
    <property type="entry name" value="ADC"/>
    <property type="match status" value="1"/>
</dbReference>
<proteinExistence type="predicted"/>
<dbReference type="AlphaFoldDB" id="A0AAE3KJI8"/>
<dbReference type="InterPro" id="IPR023375">
    <property type="entry name" value="ADC_dom_sf"/>
</dbReference>
<dbReference type="GO" id="GO:0016829">
    <property type="term" value="F:lyase activity"/>
    <property type="evidence" value="ECO:0007669"/>
    <property type="project" value="InterPro"/>
</dbReference>
<reference evidence="1" key="1">
    <citation type="submission" date="2022-06" db="EMBL/GenBank/DDBJ databases">
        <title>Genomic Encyclopedia of Archaeal and Bacterial Type Strains, Phase II (KMG-II): from individual species to whole genera.</title>
        <authorList>
            <person name="Goeker M."/>
        </authorList>
    </citation>
    <scope>NUCLEOTIDE SEQUENCE</scope>
    <source>
        <strain evidence="1">DSM 43935</strain>
    </source>
</reference>
<evidence type="ECO:0000313" key="1">
    <source>
        <dbReference type="EMBL" id="MCP2164348.1"/>
    </source>
</evidence>
<dbReference type="RefSeq" id="WP_253767880.1">
    <property type="nucleotide sequence ID" value="NZ_JAMTCK010000002.1"/>
</dbReference>
<dbReference type="EMBL" id="JAMTCK010000002">
    <property type="protein sequence ID" value="MCP2164348.1"/>
    <property type="molecule type" value="Genomic_DNA"/>
</dbReference>
<dbReference type="InterPro" id="IPR031022">
    <property type="entry name" value="Endura_MppR"/>
</dbReference>
<name>A0AAE3KJI8_9PSEU</name>
<keyword evidence="2" id="KW-1185">Reference proteome</keyword>
<dbReference type="NCBIfam" id="TIGR04460">
    <property type="entry name" value="endura_MppR"/>
    <property type="match status" value="1"/>
</dbReference>
<accession>A0AAE3KJI8</accession>
<dbReference type="InterPro" id="IPR010451">
    <property type="entry name" value="Acetoacetate_decarboxylase"/>
</dbReference>
<organism evidence="1 2">
    <name type="scientific">Goodfellowiella coeruleoviolacea</name>
    <dbReference type="NCBI Taxonomy" id="334858"/>
    <lineage>
        <taxon>Bacteria</taxon>
        <taxon>Bacillati</taxon>
        <taxon>Actinomycetota</taxon>
        <taxon>Actinomycetes</taxon>
        <taxon>Pseudonocardiales</taxon>
        <taxon>Pseudonocardiaceae</taxon>
        <taxon>Goodfellowiella</taxon>
    </lineage>
</organism>
<evidence type="ECO:0000313" key="2">
    <source>
        <dbReference type="Proteomes" id="UP001206128"/>
    </source>
</evidence>